<keyword evidence="1" id="KW-0472">Membrane</keyword>
<gene>
    <name evidence="2" type="ORF">PVSEL_0101970</name>
</gene>
<evidence type="ECO:0000313" key="3">
    <source>
        <dbReference type="Proteomes" id="UP000515697"/>
    </source>
</evidence>
<dbReference type="Proteomes" id="UP000515697">
    <property type="component" value="Chromosome PVSEL_01"/>
</dbReference>
<reference evidence="2 3" key="1">
    <citation type="submission" date="2020-08" db="EMBL/GenBank/DDBJ databases">
        <authorList>
            <person name="Ramaprasad A."/>
        </authorList>
    </citation>
    <scope>NUCLEOTIDE SEQUENCE [LARGE SCALE GENOMIC DNA]</scope>
</reference>
<protein>
    <submittedName>
        <fullName evidence="2">CIR protein PIR protein</fullName>
    </submittedName>
</protein>
<keyword evidence="1" id="KW-0812">Transmembrane</keyword>
<feature type="transmembrane region" description="Helical" evidence="1">
    <location>
        <begin position="284"/>
        <end position="306"/>
    </location>
</feature>
<dbReference type="InterPro" id="IPR006477">
    <property type="entry name" value="Yir_bir_cir"/>
</dbReference>
<evidence type="ECO:0000313" key="2">
    <source>
        <dbReference type="EMBL" id="CAD2095809.1"/>
    </source>
</evidence>
<dbReference type="VEuPathDB" id="PlasmoDB:PVPCR_1200020"/>
<dbReference type="VEuPathDB" id="PlasmoDB:PVVCY_0500050"/>
<dbReference type="VEuPathDB" id="PlasmoDB:PVLDE_0101770"/>
<dbReference type="NCBIfam" id="TIGR01590">
    <property type="entry name" value="yir-bir-cir_Pla"/>
    <property type="match status" value="1"/>
</dbReference>
<dbReference type="VEuPathDB" id="PlasmoDB:PVSEL_0101970"/>
<dbReference type="VEuPathDB" id="PlasmoDB:PVBDA_1200130"/>
<organism evidence="2 3">
    <name type="scientific">Plasmodium vinckei</name>
    <dbReference type="NCBI Taxonomy" id="5860"/>
    <lineage>
        <taxon>Eukaryota</taxon>
        <taxon>Sar</taxon>
        <taxon>Alveolata</taxon>
        <taxon>Apicomplexa</taxon>
        <taxon>Aconoidasida</taxon>
        <taxon>Haemosporida</taxon>
        <taxon>Plasmodiidae</taxon>
        <taxon>Plasmodium</taxon>
        <taxon>Plasmodium (Vinckeia)</taxon>
    </lineage>
</organism>
<name>A0A6V7SB58_PLAVN</name>
<accession>A0A6V7SB58</accession>
<evidence type="ECO:0000256" key="1">
    <source>
        <dbReference type="SAM" id="Phobius"/>
    </source>
</evidence>
<dbReference type="Pfam" id="PF06022">
    <property type="entry name" value="Cir_Bir_Yir"/>
    <property type="match status" value="1"/>
</dbReference>
<dbReference type="EMBL" id="LR865422">
    <property type="protein sequence ID" value="CAD2095809.1"/>
    <property type="molecule type" value="Genomic_DNA"/>
</dbReference>
<keyword evidence="1" id="KW-1133">Transmembrane helix</keyword>
<proteinExistence type="predicted"/>
<sequence>MAYSNFKNAYYDIYTINNYFNEIEMALGNVYRNTNKLIHRYCHYGNGAKKDNCRDYFQMASSGVIHLLKTLRDKHHLEYDKLAEYAILWLSYKLNTKPKDKMTDLNKFYTNYIENNKYYNDKIKDSDSMTYKEIINRNKDLMNIKELSKFNLPFHILFYLNYVYHDERLFCQQYSGHAKTFVSKFEELNKSSQNIEGSSYTKLLSTLSDDYKNLKKKYHDNNKCTNFPSLSELTPKKSIAEDIVENTVDSSVEKSGKGSLEISAKGSEQILEQTLEVTSSSSSILSTLIPGLSVVSVIPVFLGIAYKYSLFGVDKLFQRQYLRKKLKKVKKKMKLNI</sequence>
<dbReference type="AlphaFoldDB" id="A0A6V7SB58"/>